<evidence type="ECO:0000256" key="4">
    <source>
        <dbReference type="ARBA" id="ARBA00023128"/>
    </source>
</evidence>
<evidence type="ECO:0000256" key="8">
    <source>
        <dbReference type="SAM" id="MobiDB-lite"/>
    </source>
</evidence>
<dbReference type="PANTHER" id="PTHR21183:SF18">
    <property type="entry name" value="LARGE RIBOSOMAL SUBUNIT PROTEIN UL29M"/>
    <property type="match status" value="1"/>
</dbReference>
<name>R9AL57_WALI9</name>
<dbReference type="Proteomes" id="UP000014064">
    <property type="component" value="Unassembled WGS sequence"/>
</dbReference>
<dbReference type="EMBL" id="KE007227">
    <property type="protein sequence ID" value="EOR02947.1"/>
    <property type="molecule type" value="Genomic_DNA"/>
</dbReference>
<dbReference type="eggNOG" id="KOG3331">
    <property type="taxonomic scope" value="Eukaryota"/>
</dbReference>
<keyword evidence="4" id="KW-0496">Mitochondrion</keyword>
<evidence type="ECO:0000256" key="5">
    <source>
        <dbReference type="ARBA" id="ARBA00023274"/>
    </source>
</evidence>
<feature type="region of interest" description="Disordered" evidence="8">
    <location>
        <begin position="92"/>
        <end position="112"/>
    </location>
</feature>
<feature type="compositionally biased region" description="Low complexity" evidence="8">
    <location>
        <begin position="31"/>
        <end position="44"/>
    </location>
</feature>
<evidence type="ECO:0000256" key="3">
    <source>
        <dbReference type="ARBA" id="ARBA00022980"/>
    </source>
</evidence>
<accession>R9AL57</accession>
<dbReference type="GeneID" id="20376461"/>
<dbReference type="AlphaFoldDB" id="R9AL57"/>
<reference evidence="10" key="1">
    <citation type="journal article" date="2013" name="BMC Genomics">
        <title>Genome and transcriptome sequencing of the halophilic fungus Wallemia ichthyophaga: haloadaptations present and absent.</title>
        <authorList>
            <person name="Zajc J."/>
            <person name="Liu Y."/>
            <person name="Dai W."/>
            <person name="Yang Z."/>
            <person name="Hu J."/>
            <person name="Gostincar C."/>
            <person name="Gunde-Cimerman N."/>
        </authorList>
    </citation>
    <scope>NUCLEOTIDE SEQUENCE [LARGE SCALE GENOMIC DNA]</scope>
    <source>
        <strain evidence="10">EXF-994 / CBS 113033</strain>
    </source>
</reference>
<keyword evidence="10" id="KW-1185">Reference proteome</keyword>
<dbReference type="InterPro" id="IPR038340">
    <property type="entry name" value="MRP-L47_sf"/>
</dbReference>
<feature type="region of interest" description="Disordered" evidence="8">
    <location>
        <begin position="25"/>
        <end position="63"/>
    </location>
</feature>
<dbReference type="HOGENOM" id="CLU_1367180_0_0_1"/>
<dbReference type="KEGG" id="wic:J056_003509"/>
<organism evidence="9 10">
    <name type="scientific">Wallemia ichthyophaga (strain EXF-994 / CBS 113033)</name>
    <dbReference type="NCBI Taxonomy" id="1299270"/>
    <lineage>
        <taxon>Eukaryota</taxon>
        <taxon>Fungi</taxon>
        <taxon>Dikarya</taxon>
        <taxon>Basidiomycota</taxon>
        <taxon>Wallemiomycotina</taxon>
        <taxon>Wallemiomycetes</taxon>
        <taxon>Wallemiales</taxon>
        <taxon>Wallemiaceae</taxon>
        <taxon>Wallemia</taxon>
    </lineage>
</organism>
<dbReference type="Gene3D" id="6.10.330.20">
    <property type="match status" value="1"/>
</dbReference>
<evidence type="ECO:0000256" key="1">
    <source>
        <dbReference type="ARBA" id="ARBA00004173"/>
    </source>
</evidence>
<dbReference type="RefSeq" id="XP_009267007.1">
    <property type="nucleotide sequence ID" value="XM_009268732.1"/>
</dbReference>
<dbReference type="GO" id="GO:0032543">
    <property type="term" value="P:mitochondrial translation"/>
    <property type="evidence" value="ECO:0007669"/>
    <property type="project" value="TreeGrafter"/>
</dbReference>
<gene>
    <name evidence="9" type="ORF">J056_003509</name>
</gene>
<keyword evidence="5" id="KW-0687">Ribonucleoprotein</keyword>
<keyword evidence="3" id="KW-0689">Ribosomal protein</keyword>
<dbReference type="GO" id="GO:0005762">
    <property type="term" value="C:mitochondrial large ribosomal subunit"/>
    <property type="evidence" value="ECO:0007669"/>
    <property type="project" value="TreeGrafter"/>
</dbReference>
<proteinExistence type="inferred from homology"/>
<dbReference type="OMA" id="QVNPNHG"/>
<dbReference type="Pfam" id="PF06984">
    <property type="entry name" value="MRP-L47"/>
    <property type="match status" value="1"/>
</dbReference>
<evidence type="ECO:0000256" key="7">
    <source>
        <dbReference type="ARBA" id="ARBA00035399"/>
    </source>
</evidence>
<evidence type="ECO:0000256" key="6">
    <source>
        <dbReference type="ARBA" id="ARBA00035289"/>
    </source>
</evidence>
<dbReference type="GO" id="GO:0003735">
    <property type="term" value="F:structural constituent of ribosome"/>
    <property type="evidence" value="ECO:0007669"/>
    <property type="project" value="InterPro"/>
</dbReference>
<dbReference type="PANTHER" id="PTHR21183">
    <property type="entry name" value="RIBOSOMAL PROTEIN L47, MITOCHONDRIAL-RELATED"/>
    <property type="match status" value="1"/>
</dbReference>
<dbReference type="STRING" id="1299270.R9AL57"/>
<protein>
    <recommendedName>
        <fullName evidence="6">Large ribosomal subunit protein uL29m</fullName>
    </recommendedName>
    <alternativeName>
        <fullName evidence="7">54S ribosomal protein L4, mitochondrial</fullName>
    </alternativeName>
</protein>
<sequence length="200" mass="22716">MSNIFRRGLCSARVLLEEASSNSKAMASAHAAPDAQTTPTAQSTKESLEKKYTPRPKQLPSIFTNKTPVDQRVQVNPNHGLYAFFERRPVDTTRGEVSDGTGDGKQISSTLPTWTESQSLSSRAWRASELRLKSFEDLHTLWFVLLKERNLLATQLEEARRLGVDIQQSTRVNERRWRVRKAMSRIKGVLSERRHAIPVE</sequence>
<evidence type="ECO:0000256" key="2">
    <source>
        <dbReference type="ARBA" id="ARBA00009254"/>
    </source>
</evidence>
<dbReference type="InterPro" id="IPR010729">
    <property type="entry name" value="Ribosomal_uL29_mit"/>
</dbReference>
<dbReference type="OrthoDB" id="270763at2759"/>
<comment type="subcellular location">
    <subcellularLocation>
        <location evidence="1">Mitochondrion</location>
    </subcellularLocation>
</comment>
<evidence type="ECO:0000313" key="10">
    <source>
        <dbReference type="Proteomes" id="UP000014064"/>
    </source>
</evidence>
<comment type="similarity">
    <text evidence="2">Belongs to the universal ribosomal protein uL29 family.</text>
</comment>
<evidence type="ECO:0000313" key="9">
    <source>
        <dbReference type="EMBL" id="EOR02947.1"/>
    </source>
</evidence>